<protein>
    <recommendedName>
        <fullName evidence="2">exoribonuclease II</fullName>
        <ecNumber evidence="2">3.1.13.1</ecNumber>
    </recommendedName>
</protein>
<dbReference type="Pfam" id="PF00575">
    <property type="entry name" value="S1"/>
    <property type="match status" value="1"/>
</dbReference>
<reference evidence="9 10" key="1">
    <citation type="journal article" date="2016" name="Nat. Commun.">
        <title>Thousands of microbial genomes shed light on interconnected biogeochemical processes in an aquifer system.</title>
        <authorList>
            <person name="Anantharaman K."/>
            <person name="Brown C.T."/>
            <person name="Hug L.A."/>
            <person name="Sharon I."/>
            <person name="Castelle C.J."/>
            <person name="Probst A.J."/>
            <person name="Thomas B.C."/>
            <person name="Singh A."/>
            <person name="Wilkins M.J."/>
            <person name="Karaoz U."/>
            <person name="Brodie E.L."/>
            <person name="Williams K.H."/>
            <person name="Hubbard S.S."/>
            <person name="Banfield J.F."/>
        </authorList>
    </citation>
    <scope>NUCLEOTIDE SEQUENCE [LARGE SCALE GENOMIC DNA]</scope>
</reference>
<comment type="catalytic activity">
    <reaction evidence="1">
        <text>Exonucleolytic cleavage in the 3'- to 5'-direction to yield nucleoside 5'-phosphates.</text>
        <dbReference type="EC" id="3.1.13.1"/>
    </reaction>
</comment>
<name>A0A1G2QIU8_9BACT</name>
<feature type="domain" description="S1 motif" evidence="8">
    <location>
        <begin position="422"/>
        <end position="503"/>
    </location>
</feature>
<keyword evidence="4" id="KW-0540">Nuclease</keyword>
<dbReference type="SMART" id="SM00955">
    <property type="entry name" value="RNB"/>
    <property type="match status" value="1"/>
</dbReference>
<dbReference type="InterPro" id="IPR004476">
    <property type="entry name" value="RNase_II/RNase_R"/>
</dbReference>
<evidence type="ECO:0000259" key="8">
    <source>
        <dbReference type="PROSITE" id="PS50126"/>
    </source>
</evidence>
<dbReference type="NCBIfam" id="TIGR00358">
    <property type="entry name" value="3_prime_RNase"/>
    <property type="match status" value="1"/>
</dbReference>
<dbReference type="InterPro" id="IPR003029">
    <property type="entry name" value="S1_domain"/>
</dbReference>
<evidence type="ECO:0000256" key="4">
    <source>
        <dbReference type="ARBA" id="ARBA00022722"/>
    </source>
</evidence>
<evidence type="ECO:0000256" key="2">
    <source>
        <dbReference type="ARBA" id="ARBA00012163"/>
    </source>
</evidence>
<keyword evidence="7" id="KW-0694">RNA-binding</keyword>
<dbReference type="GO" id="GO:0008859">
    <property type="term" value="F:exoribonuclease II activity"/>
    <property type="evidence" value="ECO:0007669"/>
    <property type="project" value="UniProtKB-EC"/>
</dbReference>
<dbReference type="InterPro" id="IPR050180">
    <property type="entry name" value="RNR_Ribonuclease"/>
</dbReference>
<dbReference type="CDD" id="cd04471">
    <property type="entry name" value="S1_RNase_R"/>
    <property type="match status" value="1"/>
</dbReference>
<evidence type="ECO:0000256" key="7">
    <source>
        <dbReference type="ARBA" id="ARBA00022884"/>
    </source>
</evidence>
<dbReference type="Gene3D" id="2.40.50.140">
    <property type="entry name" value="Nucleic acid-binding proteins"/>
    <property type="match status" value="1"/>
</dbReference>
<dbReference type="Proteomes" id="UP000177090">
    <property type="component" value="Unassembled WGS sequence"/>
</dbReference>
<dbReference type="AlphaFoldDB" id="A0A1G2QIU8"/>
<dbReference type="Pfam" id="PF00773">
    <property type="entry name" value="RNB"/>
    <property type="match status" value="1"/>
</dbReference>
<keyword evidence="5" id="KW-0378">Hydrolase</keyword>
<evidence type="ECO:0000256" key="3">
    <source>
        <dbReference type="ARBA" id="ARBA00022490"/>
    </source>
</evidence>
<dbReference type="GO" id="GO:0006402">
    <property type="term" value="P:mRNA catabolic process"/>
    <property type="evidence" value="ECO:0007669"/>
    <property type="project" value="TreeGrafter"/>
</dbReference>
<dbReference type="GO" id="GO:0003723">
    <property type="term" value="F:RNA binding"/>
    <property type="evidence" value="ECO:0007669"/>
    <property type="project" value="UniProtKB-KW"/>
</dbReference>
<comment type="caution">
    <text evidence="9">The sequence shown here is derived from an EMBL/GenBank/DDBJ whole genome shotgun (WGS) entry which is preliminary data.</text>
</comment>
<organism evidence="9 10">
    <name type="scientific">Candidatus Vogelbacteria bacterium RIFOXYD1_FULL_51_18</name>
    <dbReference type="NCBI Taxonomy" id="1802440"/>
    <lineage>
        <taxon>Bacteria</taxon>
        <taxon>Candidatus Vogeliibacteriota</taxon>
    </lineage>
</organism>
<gene>
    <name evidence="9" type="ORF">A2569_02910</name>
</gene>
<dbReference type="EC" id="3.1.13.1" evidence="2"/>
<dbReference type="SMART" id="SM00316">
    <property type="entry name" value="S1"/>
    <property type="match status" value="1"/>
</dbReference>
<dbReference type="PROSITE" id="PS50126">
    <property type="entry name" value="S1"/>
    <property type="match status" value="1"/>
</dbReference>
<evidence type="ECO:0000256" key="1">
    <source>
        <dbReference type="ARBA" id="ARBA00001849"/>
    </source>
</evidence>
<dbReference type="InterPro" id="IPR022966">
    <property type="entry name" value="RNase_II/R_CS"/>
</dbReference>
<evidence type="ECO:0000256" key="5">
    <source>
        <dbReference type="ARBA" id="ARBA00022801"/>
    </source>
</evidence>
<evidence type="ECO:0000313" key="10">
    <source>
        <dbReference type="Proteomes" id="UP000177090"/>
    </source>
</evidence>
<dbReference type="SUPFAM" id="SSF50249">
    <property type="entry name" value="Nucleic acid-binding proteins"/>
    <property type="match status" value="2"/>
</dbReference>
<proteinExistence type="predicted"/>
<dbReference type="InterPro" id="IPR001900">
    <property type="entry name" value="RNase_II/R"/>
</dbReference>
<keyword evidence="3" id="KW-0963">Cytoplasm</keyword>
<evidence type="ECO:0000256" key="6">
    <source>
        <dbReference type="ARBA" id="ARBA00022839"/>
    </source>
</evidence>
<dbReference type="InterPro" id="IPR012340">
    <property type="entry name" value="NA-bd_OB-fold"/>
</dbReference>
<dbReference type="PANTHER" id="PTHR23355">
    <property type="entry name" value="RIBONUCLEASE"/>
    <property type="match status" value="1"/>
</dbReference>
<accession>A0A1G2QIU8</accession>
<dbReference type="EMBL" id="MHTL01000014">
    <property type="protein sequence ID" value="OHA60368.1"/>
    <property type="molecule type" value="Genomic_DNA"/>
</dbReference>
<evidence type="ECO:0000313" key="9">
    <source>
        <dbReference type="EMBL" id="OHA60368.1"/>
    </source>
</evidence>
<dbReference type="GO" id="GO:0005829">
    <property type="term" value="C:cytosol"/>
    <property type="evidence" value="ECO:0007669"/>
    <property type="project" value="TreeGrafter"/>
</dbReference>
<dbReference type="PROSITE" id="PS01175">
    <property type="entry name" value="RIBONUCLEASE_II"/>
    <property type="match status" value="1"/>
</dbReference>
<keyword evidence="6" id="KW-0269">Exonuclease</keyword>
<sequence length="504" mass="56510">MVKKGASVRTKVRVRPPLPGAFPHEAEREAQALLAREAEIMERESAAGGRRDFRNVPTITIDPKSAKDFDDAISLRALPDGTHEVGIHIADVSFFVSPESALDKEAHKRATSIYLVDRVIPMLPEALSNTLCSLLPHKERLCYSAVFETSKDGSITKEWFGRSIIRSAARLTYEEAQEIMDGNGGPWGEMLGTLARITRALRKKKFDAGAIAIHDTELRCELDADGKPLSFYVVPHSESHQLIEDLMLLANRRVAEFASRAAQNKPGAFVYRIHDVPDTEKIAFLDLYARPMGYSILRGKQVNPAELNRLLIEVLGTPQQYFVHSATLRAMAKAIYSMKNIGHFGLAFKHYTHFTSPIRRYPDLLVHRLLTEYLKGRRVSAKLLQHCDRAALHATEREVFAAEAERDSLKAKQVEYLAEHIGMESNGIITGVTNFGVFVREESTGADGLIHVTKLPDDYYVFNEQSMLLVGEHSKRAYRLGDTVSIRVCRVDTGKNQIDYELVP</sequence>
<dbReference type="STRING" id="1802440.A2569_02910"/>
<dbReference type="PANTHER" id="PTHR23355:SF9">
    <property type="entry name" value="DIS3-LIKE EXONUCLEASE 2"/>
    <property type="match status" value="1"/>
</dbReference>